<comment type="caution">
    <text evidence="1">The sequence shown here is derived from an EMBL/GenBank/DDBJ whole genome shotgun (WGS) entry which is preliminary data.</text>
</comment>
<accession>A0ABP4WW04</accession>
<reference evidence="2" key="1">
    <citation type="journal article" date="2019" name="Int. J. Syst. Evol. Microbiol.">
        <title>The Global Catalogue of Microorganisms (GCM) 10K type strain sequencing project: providing services to taxonomists for standard genome sequencing and annotation.</title>
        <authorList>
            <consortium name="The Broad Institute Genomics Platform"/>
            <consortium name="The Broad Institute Genome Sequencing Center for Infectious Disease"/>
            <person name="Wu L."/>
            <person name="Ma J."/>
        </authorList>
    </citation>
    <scope>NUCLEOTIDE SEQUENCE [LARGE SCALE GENOMIC DNA]</scope>
    <source>
        <strain evidence="2">JCM 13249</strain>
    </source>
</reference>
<evidence type="ECO:0000313" key="1">
    <source>
        <dbReference type="EMBL" id="GAA1761860.1"/>
    </source>
</evidence>
<protein>
    <recommendedName>
        <fullName evidence="3">Excreted virulence factor EspC (Type VII ESX diderm)</fullName>
    </recommendedName>
</protein>
<evidence type="ECO:0008006" key="3">
    <source>
        <dbReference type="Google" id="ProtNLM"/>
    </source>
</evidence>
<name>A0ABP4WW04_9ACTN</name>
<keyword evidence="2" id="KW-1185">Reference proteome</keyword>
<gene>
    <name evidence="1" type="ORF">GCM10009681_36250</name>
</gene>
<organism evidence="1 2">
    <name type="scientific">Luedemannella helvata</name>
    <dbReference type="NCBI Taxonomy" id="349315"/>
    <lineage>
        <taxon>Bacteria</taxon>
        <taxon>Bacillati</taxon>
        <taxon>Actinomycetota</taxon>
        <taxon>Actinomycetes</taxon>
        <taxon>Micromonosporales</taxon>
        <taxon>Micromonosporaceae</taxon>
        <taxon>Luedemannella</taxon>
    </lineage>
</organism>
<sequence length="103" mass="10082">MSETLSGAAGALRAAGAALTGAASRLPLADPGAGAFGGHGPGQLGDLGRALHAHWQGALDARAREAAAHGARVTDLAATLGRVASGYTTVDDDASKRAPEVDL</sequence>
<dbReference type="EMBL" id="BAAALS010000017">
    <property type="protein sequence ID" value="GAA1761860.1"/>
    <property type="molecule type" value="Genomic_DNA"/>
</dbReference>
<dbReference type="Proteomes" id="UP001500655">
    <property type="component" value="Unassembled WGS sequence"/>
</dbReference>
<evidence type="ECO:0000313" key="2">
    <source>
        <dbReference type="Proteomes" id="UP001500655"/>
    </source>
</evidence>
<dbReference type="RefSeq" id="WP_344083089.1">
    <property type="nucleotide sequence ID" value="NZ_BAAALS010000017.1"/>
</dbReference>
<proteinExistence type="predicted"/>